<organism evidence="2 3">
    <name type="scientific">Metschnikowia aff. pulcherrima</name>
    <dbReference type="NCBI Taxonomy" id="2163413"/>
    <lineage>
        <taxon>Eukaryota</taxon>
        <taxon>Fungi</taxon>
        <taxon>Dikarya</taxon>
        <taxon>Ascomycota</taxon>
        <taxon>Saccharomycotina</taxon>
        <taxon>Pichiomycetes</taxon>
        <taxon>Metschnikowiaceae</taxon>
        <taxon>Metschnikowia</taxon>
    </lineage>
</organism>
<feature type="region of interest" description="Disordered" evidence="1">
    <location>
        <begin position="400"/>
        <end position="431"/>
    </location>
</feature>
<dbReference type="Proteomes" id="UP000292447">
    <property type="component" value="Chromosome I"/>
</dbReference>
<keyword evidence="3" id="KW-1185">Reference proteome</keyword>
<dbReference type="EMBL" id="CP034456">
    <property type="protein sequence ID" value="QBM86170.1"/>
    <property type="molecule type" value="Genomic_DNA"/>
</dbReference>
<feature type="compositionally biased region" description="Basic and acidic residues" evidence="1">
    <location>
        <begin position="422"/>
        <end position="431"/>
    </location>
</feature>
<evidence type="ECO:0000313" key="3">
    <source>
        <dbReference type="Proteomes" id="UP000292447"/>
    </source>
</evidence>
<reference evidence="3" key="1">
    <citation type="submission" date="2019-03" db="EMBL/GenBank/DDBJ databases">
        <title>Snf2 controls pulcherriminic acid biosynthesis and connects pigmentation and antifungal activity of the yeast Metschnikowia pulcherrima.</title>
        <authorList>
            <person name="Gore-Lloyd D."/>
            <person name="Sumann I."/>
            <person name="Brachmann A.O."/>
            <person name="Schneeberger K."/>
            <person name="Ortiz-Merino R.A."/>
            <person name="Moreno-Beltran M."/>
            <person name="Schlaefli M."/>
            <person name="Kirner P."/>
            <person name="Santos Kron A."/>
            <person name="Wolfe K.H."/>
            <person name="Piel J."/>
            <person name="Ahrens C.H."/>
            <person name="Henk D."/>
            <person name="Freimoser F.M."/>
        </authorList>
    </citation>
    <scope>NUCLEOTIDE SEQUENCE [LARGE SCALE GENOMIC DNA]</scope>
    <source>
        <strain evidence="3">APC 1.2</strain>
    </source>
</reference>
<dbReference type="STRING" id="2163413.A0A4P6XG19"/>
<feature type="compositionally biased region" description="Basic and acidic residues" evidence="1">
    <location>
        <begin position="311"/>
        <end position="335"/>
    </location>
</feature>
<feature type="region of interest" description="Disordered" evidence="1">
    <location>
        <begin position="301"/>
        <end position="348"/>
    </location>
</feature>
<sequence>MEASCGPENVLQQLTKHTQRDNSLQHERQANFSQNQQSAFRSGPGLDPRLNLDFQRFSQGHYNEFEPQNQRVQNLTLMGGQNLHTQHSGPSFRVSDGGTGQEWVLDFSGLSLHEQQALGMNETMSHIQSANQVQNRGQNQGQKVDWHHQFMQNMQALRQAQHQNQPLQNSAHYGTLQFSSFQPVMNHYNQHQAFNQEQNQPHTQANTSLEGLEVDEEALARHFDMLEAEMAQETHENEDKTALDNSKEKEKFAEAARQVHATMVAQNPETSLETALKFQHSNFLHLMALIAERQVEISQEGDKLVSSSTGEDIRQHLSDPLRHERESEPDYHVPPHENAQFSTQTRSNELENIRNHLPDPLAHLRDGALDSDLLPLQAAQVISGGQVQENSWMEDEMWGSFGEPERRRGPSLLSAQDQEIYDDYRHDDHQF</sequence>
<evidence type="ECO:0000256" key="1">
    <source>
        <dbReference type="SAM" id="MobiDB-lite"/>
    </source>
</evidence>
<dbReference type="Gene3D" id="6.10.280.230">
    <property type="match status" value="1"/>
</dbReference>
<gene>
    <name evidence="2" type="ORF">METSCH_A08060</name>
</gene>
<dbReference type="AlphaFoldDB" id="A0A4P6XG19"/>
<accession>A0A4P6XG19</accession>
<evidence type="ECO:0000313" key="2">
    <source>
        <dbReference type="EMBL" id="QBM86170.1"/>
    </source>
</evidence>
<proteinExistence type="predicted"/>
<protein>
    <recommendedName>
        <fullName evidence="4">Peroxin 20</fullName>
    </recommendedName>
</protein>
<name>A0A4P6XG19_9ASCO</name>
<evidence type="ECO:0008006" key="4">
    <source>
        <dbReference type="Google" id="ProtNLM"/>
    </source>
</evidence>